<accession>A0AAV2CIH6</accession>
<feature type="domain" description="Retrotransposon gag" evidence="1">
    <location>
        <begin position="4"/>
        <end position="81"/>
    </location>
</feature>
<reference evidence="2 3" key="1">
    <citation type="submission" date="2024-04" db="EMBL/GenBank/DDBJ databases">
        <authorList>
            <person name="Fracassetti M."/>
        </authorList>
    </citation>
    <scope>NUCLEOTIDE SEQUENCE [LARGE SCALE GENOMIC DNA]</scope>
</reference>
<name>A0AAV2CIH6_9ROSI</name>
<proteinExistence type="predicted"/>
<gene>
    <name evidence="2" type="ORF">LTRI10_LOCUS3956</name>
</gene>
<sequence length="380" mass="43210">MLNNHPHHSITSWADLCDMFFAMYIPPSKTTLMRSEIIMFLEEEDEPLFEAWERFASLLLKCTHHDIVDSFQVESFYNGLTRESRNLIDEASGGAIKNKEVGGFQSLIEEMALNNHDWDDGRRAKNVKKGILLKIDEPSSLASHIQELSNKIDQVVSSMKGNGKQLMKCDWCGESSHTMEECKSKIEASIQFEQANFVGGKSRGNYPYSSTYNPGWRNHFNFLWSIPTDRKPPRFQSQAPMQNAYPMPSQPSYQGAYQVQGRPSNGPVSKLQDLVGQFVTNTNKKFGAIDKFMESTTTNFSNLEAGERNQQALLQNLRTQLSSWAQTLSSRPRGTLLGNTKPNLKDECHVATLRSDQPLMEVPIPTSGYRYERFKEKLCK</sequence>
<dbReference type="PANTHER" id="PTHR33223">
    <property type="entry name" value="CCHC-TYPE DOMAIN-CONTAINING PROTEIN"/>
    <property type="match status" value="1"/>
</dbReference>
<dbReference type="EMBL" id="OZ034813">
    <property type="protein sequence ID" value="CAL1356242.1"/>
    <property type="molecule type" value="Genomic_DNA"/>
</dbReference>
<dbReference type="InterPro" id="IPR005162">
    <property type="entry name" value="Retrotrans_gag_dom"/>
</dbReference>
<protein>
    <recommendedName>
        <fullName evidence="1">Retrotransposon gag domain-containing protein</fullName>
    </recommendedName>
</protein>
<evidence type="ECO:0000313" key="3">
    <source>
        <dbReference type="Proteomes" id="UP001497516"/>
    </source>
</evidence>
<evidence type="ECO:0000259" key="1">
    <source>
        <dbReference type="Pfam" id="PF03732"/>
    </source>
</evidence>
<dbReference type="PANTHER" id="PTHR33223:SF11">
    <property type="entry name" value="ELEMENT PROTEIN, PUTATIVE-RELATED"/>
    <property type="match status" value="1"/>
</dbReference>
<organism evidence="2 3">
    <name type="scientific">Linum trigynum</name>
    <dbReference type="NCBI Taxonomy" id="586398"/>
    <lineage>
        <taxon>Eukaryota</taxon>
        <taxon>Viridiplantae</taxon>
        <taxon>Streptophyta</taxon>
        <taxon>Embryophyta</taxon>
        <taxon>Tracheophyta</taxon>
        <taxon>Spermatophyta</taxon>
        <taxon>Magnoliopsida</taxon>
        <taxon>eudicotyledons</taxon>
        <taxon>Gunneridae</taxon>
        <taxon>Pentapetalae</taxon>
        <taxon>rosids</taxon>
        <taxon>fabids</taxon>
        <taxon>Malpighiales</taxon>
        <taxon>Linaceae</taxon>
        <taxon>Linum</taxon>
    </lineage>
</organism>
<dbReference type="AlphaFoldDB" id="A0AAV2CIH6"/>
<dbReference type="Pfam" id="PF03732">
    <property type="entry name" value="Retrotrans_gag"/>
    <property type="match status" value="1"/>
</dbReference>
<evidence type="ECO:0000313" key="2">
    <source>
        <dbReference type="EMBL" id="CAL1356242.1"/>
    </source>
</evidence>
<dbReference type="Proteomes" id="UP001497516">
    <property type="component" value="Chromosome 1"/>
</dbReference>
<keyword evidence="3" id="KW-1185">Reference proteome</keyword>